<protein>
    <submittedName>
        <fullName evidence="1">Capsule polysaccharide biosynthesis</fullName>
    </submittedName>
</protein>
<dbReference type="InterPro" id="IPR007833">
    <property type="entry name" value="Capsule_polysaccharide_synth"/>
</dbReference>
<dbReference type="EMBL" id="ABID01000001">
    <property type="protein sequence ID" value="EDQ06682.1"/>
    <property type="molecule type" value="Genomic_DNA"/>
</dbReference>
<proteinExistence type="predicted"/>
<organism evidence="1 2">
    <name type="scientific">Sulfitobacter indolifex HEL-45</name>
    <dbReference type="NCBI Taxonomy" id="391624"/>
    <lineage>
        <taxon>Bacteria</taxon>
        <taxon>Pseudomonadati</taxon>
        <taxon>Pseudomonadota</taxon>
        <taxon>Alphaproteobacteria</taxon>
        <taxon>Rhodobacterales</taxon>
        <taxon>Roseobacteraceae</taxon>
        <taxon>Sulfitobacter</taxon>
    </lineage>
</organism>
<dbReference type="Proteomes" id="UP000003257">
    <property type="component" value="Unassembled WGS sequence"/>
</dbReference>
<gene>
    <name evidence="1" type="ORF">OIHEL45_07690</name>
</gene>
<evidence type="ECO:0000313" key="1">
    <source>
        <dbReference type="EMBL" id="EDQ06682.1"/>
    </source>
</evidence>
<dbReference type="Pfam" id="PF05159">
    <property type="entry name" value="Capsule_synth"/>
    <property type="match status" value="1"/>
</dbReference>
<dbReference type="InterPro" id="IPR043148">
    <property type="entry name" value="TagF_C"/>
</dbReference>
<comment type="caution">
    <text evidence="1">The sequence shown here is derived from an EMBL/GenBank/DDBJ whole genome shotgun (WGS) entry which is preliminary data.</text>
</comment>
<accession>A0ABM9XB10</accession>
<name>A0ABM9XB10_9RHOB</name>
<keyword evidence="2" id="KW-1185">Reference proteome</keyword>
<dbReference type="CDD" id="cd16438">
    <property type="entry name" value="beta_Kdo_transferase_KpsS_like"/>
    <property type="match status" value="1"/>
</dbReference>
<reference evidence="1 2" key="1">
    <citation type="submission" date="2007-11" db="EMBL/GenBank/DDBJ databases">
        <authorList>
            <person name="Wagner-Dobler I."/>
            <person name="Ferriera S."/>
            <person name="Johnson J."/>
            <person name="Kravitz S."/>
            <person name="Beeson K."/>
            <person name="Sutton G."/>
            <person name="Rogers Y.-H."/>
            <person name="Friedman R."/>
            <person name="Frazier M."/>
            <person name="Venter J.C."/>
        </authorList>
    </citation>
    <scope>NUCLEOTIDE SEQUENCE [LARGE SCALE GENOMIC DNA]</scope>
    <source>
        <strain evidence="1 2">HEL-45</strain>
    </source>
</reference>
<sequence length="377" mass="41825">MFFKLDGDQLAEFDAKLAPDIITFNTSTGAVLRSLAARRGWGAAVRALIGQVVSPDPEAGALVQGNLDRKRIRVPQIFSNKVVAGIYRRVKVTQAGLLKQALEAEIEAQVPDCTLIFNGSAYPESVLAAVSRTLPRVFVEGGFFPNTLQIDPKGLNGANSIPRSPEFYRAADFASEGLPKTVNNRPSKRQFEKVDLAPGFVFVPFQVPSDMQVTLHSPWVRDMAHFLEVVTAAAEDNPDEVFVIKEHPSFKHSVKNHLPPHPRVIFANGNITSELLEQSRAVMTLNSTVGIEALLHDKPVITLGEACYNIEGLVQRAQDTAALNKALQNRDFRPDEMLRQQFLGYLWNRYLLHGSYNDLPDNLAFELRRRAGQDIIS</sequence>
<dbReference type="SUPFAM" id="SSF53756">
    <property type="entry name" value="UDP-Glycosyltransferase/glycogen phosphorylase"/>
    <property type="match status" value="1"/>
</dbReference>
<evidence type="ECO:0000313" key="2">
    <source>
        <dbReference type="Proteomes" id="UP000003257"/>
    </source>
</evidence>
<dbReference type="Gene3D" id="3.40.50.12580">
    <property type="match status" value="1"/>
</dbReference>